<dbReference type="PANTHER" id="PTHR32154:SF14">
    <property type="entry name" value="2-OXOGLUTARATE SYNTHASE SUBUNIT KORA"/>
    <property type="match status" value="1"/>
</dbReference>
<dbReference type="SUPFAM" id="SSF52922">
    <property type="entry name" value="TK C-terminal domain-like"/>
    <property type="match status" value="1"/>
</dbReference>
<accession>A0A0P1LTM2</accession>
<dbReference type="NCBIfam" id="NF006412">
    <property type="entry name" value="PRK08659.1"/>
    <property type="match status" value="1"/>
</dbReference>
<dbReference type="CDD" id="cd07034">
    <property type="entry name" value="TPP_PYR_PFOR_IOR-alpha_like"/>
    <property type="match status" value="1"/>
</dbReference>
<dbReference type="STRING" id="1633631.GCA_001442925_00643"/>
<evidence type="ECO:0000259" key="2">
    <source>
        <dbReference type="Pfam" id="PF01855"/>
    </source>
</evidence>
<dbReference type="InterPro" id="IPR029061">
    <property type="entry name" value="THDP-binding"/>
</dbReference>
<reference evidence="4 5" key="1">
    <citation type="submission" date="2015-11" db="EMBL/GenBank/DDBJ databases">
        <authorList>
            <person name="Zhang Y."/>
            <person name="Guo Z."/>
        </authorList>
    </citation>
    <scope>NUCLEOTIDE SEQUENCE [LARGE SCALE GENOMIC DNA]</scope>
    <source>
        <strain evidence="4">JGI-4</strain>
    </source>
</reference>
<sequence>MIEFLDGNEAIVKGAIDAGCKFFAGYPITPATPILLGMMQELPKVGGFAIQAEDEIASIGFCIGASMAGKKVMTATSGPGISLYSENIGLAIMGETPLVIVDVQRQGPATGSATKDGQGDIQFIRWSTSGGYPIIAISPTTVEECYTFTIYAFNLAEIFRTPVFLVSSKELSMTRQRIDWSKVEKPEIIDRKYLPENASEYKPYYFENIDDVPLFSPFGGKHIVRYTTSTHDEYGNLLTMPEKIQIMMEHLDKKISEEKIKKYFPHIVRFDKQDDAETLVISYGITARGAIEAVELARSQGLKVSHLIINLLWPVPESEIKKAIEGIKTIIFPEMNNGQYVLEIERIVDKSKVKIVRINQMDTRLINPRKILDEILKNNEG</sequence>
<dbReference type="GO" id="GO:0016491">
    <property type="term" value="F:oxidoreductase activity"/>
    <property type="evidence" value="ECO:0007669"/>
    <property type="project" value="UniProtKB-KW"/>
</dbReference>
<dbReference type="InterPro" id="IPR033412">
    <property type="entry name" value="PFOR_II"/>
</dbReference>
<dbReference type="Gene3D" id="3.40.50.970">
    <property type="match status" value="1"/>
</dbReference>
<evidence type="ECO:0000256" key="1">
    <source>
        <dbReference type="ARBA" id="ARBA00023002"/>
    </source>
</evidence>
<accession>A0A0P1MSB5</accession>
<gene>
    <name evidence="4" type="ORF">JGI4_00643</name>
</gene>
<dbReference type="SUPFAM" id="SSF52518">
    <property type="entry name" value="Thiamin diphosphate-binding fold (THDP-binding)"/>
    <property type="match status" value="1"/>
</dbReference>
<dbReference type="Gene3D" id="3.40.50.920">
    <property type="match status" value="1"/>
</dbReference>
<dbReference type="Proteomes" id="UP000182011">
    <property type="component" value="Unassembled WGS sequence"/>
</dbReference>
<accession>A0A0P1LNV2</accession>
<accession>A0A0P1LX90</accession>
<accession>A0A0P1NWU7</accession>
<dbReference type="RefSeq" id="WP_047134026.1">
    <property type="nucleotide sequence ID" value="NZ_CZVJ01000012.1"/>
</dbReference>
<dbReference type="EMBL" id="FAOP01000003">
    <property type="protein sequence ID" value="CUU02926.1"/>
    <property type="molecule type" value="Genomic_DNA"/>
</dbReference>
<dbReference type="InterPro" id="IPR009014">
    <property type="entry name" value="Transketo_C/PFOR_II"/>
</dbReference>
<keyword evidence="1" id="KW-0560">Oxidoreductase</keyword>
<evidence type="ECO:0000259" key="3">
    <source>
        <dbReference type="Pfam" id="PF17147"/>
    </source>
</evidence>
<dbReference type="InterPro" id="IPR050722">
    <property type="entry name" value="Pyruvate:ferred/Flavod_OxRd"/>
</dbReference>
<dbReference type="InterPro" id="IPR002880">
    <property type="entry name" value="Pyrv_Fd/Flavodoxin_OxRdtase_N"/>
</dbReference>
<dbReference type="GO" id="GO:0006979">
    <property type="term" value="P:response to oxidative stress"/>
    <property type="evidence" value="ECO:0007669"/>
    <property type="project" value="TreeGrafter"/>
</dbReference>
<accession>A0A0P1P9V9</accession>
<protein>
    <submittedName>
        <fullName evidence="4">2-oxoglutarate ferredoxin oxidoreductase subunit alpha</fullName>
    </submittedName>
</protein>
<proteinExistence type="predicted"/>
<dbReference type="FunFam" id="3.40.50.970:FF:000022">
    <property type="entry name" value="2-oxoglutarate ferredoxin oxidoreductase alpha subunit"/>
    <property type="match status" value="1"/>
</dbReference>
<dbReference type="PANTHER" id="PTHR32154">
    <property type="entry name" value="PYRUVATE-FLAVODOXIN OXIDOREDUCTASE-RELATED"/>
    <property type="match status" value="1"/>
</dbReference>
<feature type="domain" description="Pyruvate:ferredoxin oxidoreductase core" evidence="3">
    <location>
        <begin position="276"/>
        <end position="371"/>
    </location>
</feature>
<dbReference type="Pfam" id="PF17147">
    <property type="entry name" value="PFOR_II"/>
    <property type="match status" value="1"/>
</dbReference>
<accession>A0A0P1LHM8</accession>
<accession>A0A0S4MV87</accession>
<dbReference type="OrthoDB" id="9794954at2"/>
<evidence type="ECO:0000313" key="4">
    <source>
        <dbReference type="EMBL" id="CUU02926.1"/>
    </source>
</evidence>
<dbReference type="Pfam" id="PF01855">
    <property type="entry name" value="POR_N"/>
    <property type="match status" value="1"/>
</dbReference>
<organism evidence="4 5">
    <name type="scientific">Candidatus Kryptonium thompsonii</name>
    <dbReference type="NCBI Taxonomy" id="1633631"/>
    <lineage>
        <taxon>Bacteria</taxon>
        <taxon>Pseudomonadati</taxon>
        <taxon>Candidatus Kryptoniota</taxon>
        <taxon>Candidatus Kryptonium</taxon>
    </lineage>
</organism>
<accession>A0A0P1LF41</accession>
<evidence type="ECO:0000313" key="5">
    <source>
        <dbReference type="Proteomes" id="UP000182011"/>
    </source>
</evidence>
<feature type="domain" description="Pyruvate flavodoxin/ferredoxin oxidoreductase pyrimidine binding" evidence="2">
    <location>
        <begin position="13"/>
        <end position="245"/>
    </location>
</feature>
<accession>A0A0P1L8H2</accession>
<name>A0A0P1LF41_9BACT</name>
<dbReference type="AlphaFoldDB" id="A0A0P1LF41"/>